<dbReference type="AlphaFoldDB" id="A0A915JQS9"/>
<evidence type="ECO:0000313" key="1">
    <source>
        <dbReference type="Proteomes" id="UP000887565"/>
    </source>
</evidence>
<dbReference type="WBParaSite" id="nRc.2.0.1.t28256-RA">
    <property type="protein sequence ID" value="nRc.2.0.1.t28256-RA"/>
    <property type="gene ID" value="nRc.2.0.1.g28256"/>
</dbReference>
<dbReference type="Proteomes" id="UP000887565">
    <property type="component" value="Unplaced"/>
</dbReference>
<protein>
    <submittedName>
        <fullName evidence="2">Uncharacterized protein</fullName>
    </submittedName>
</protein>
<organism evidence="1 2">
    <name type="scientific">Romanomermis culicivorax</name>
    <name type="common">Nematode worm</name>
    <dbReference type="NCBI Taxonomy" id="13658"/>
    <lineage>
        <taxon>Eukaryota</taxon>
        <taxon>Metazoa</taxon>
        <taxon>Ecdysozoa</taxon>
        <taxon>Nematoda</taxon>
        <taxon>Enoplea</taxon>
        <taxon>Dorylaimia</taxon>
        <taxon>Mermithida</taxon>
        <taxon>Mermithoidea</taxon>
        <taxon>Mermithidae</taxon>
        <taxon>Romanomermis</taxon>
    </lineage>
</organism>
<evidence type="ECO:0000313" key="2">
    <source>
        <dbReference type="WBParaSite" id="nRc.2.0.1.t28256-RA"/>
    </source>
</evidence>
<proteinExistence type="predicted"/>
<keyword evidence="1" id="KW-1185">Reference proteome</keyword>
<sequence>MPVFNILSNCPGCNCVALLTKSFNFRPTLTSPDFFFDYNSQFFGLTSNFFRFVGHNFHIDWDENGA</sequence>
<name>A0A915JQS9_ROMCU</name>
<reference evidence="2" key="1">
    <citation type="submission" date="2022-11" db="UniProtKB">
        <authorList>
            <consortium name="WormBaseParasite"/>
        </authorList>
    </citation>
    <scope>IDENTIFICATION</scope>
</reference>
<accession>A0A915JQS9</accession>